<dbReference type="EMBL" id="MK072390">
    <property type="protein sequence ID" value="AYV83562.1"/>
    <property type="molecule type" value="Genomic_DNA"/>
</dbReference>
<dbReference type="PRINTS" id="PR00853">
    <property type="entry name" value="XPGRADSUPER"/>
</dbReference>
<evidence type="ECO:0000256" key="1">
    <source>
        <dbReference type="ARBA" id="ARBA00022723"/>
    </source>
</evidence>
<dbReference type="GO" id="GO:0046872">
    <property type="term" value="F:metal ion binding"/>
    <property type="evidence" value="ECO:0007669"/>
    <property type="project" value="UniProtKB-KW"/>
</dbReference>
<dbReference type="SUPFAM" id="SSF47807">
    <property type="entry name" value="5' to 3' exonuclease, C-terminal subdomain"/>
    <property type="match status" value="1"/>
</dbReference>
<gene>
    <name evidence="5" type="ORF">Hyperionvirus8_46</name>
</gene>
<protein>
    <submittedName>
        <fullName evidence="5">FLAP-like endonuclease XPG</fullName>
    </submittedName>
</protein>
<dbReference type="GO" id="GO:0017108">
    <property type="term" value="F:5'-flap endonuclease activity"/>
    <property type="evidence" value="ECO:0007669"/>
    <property type="project" value="TreeGrafter"/>
</dbReference>
<dbReference type="InterPro" id="IPR029060">
    <property type="entry name" value="PIN-like_dom_sf"/>
</dbReference>
<evidence type="ECO:0000256" key="2">
    <source>
        <dbReference type="ARBA" id="ARBA00022759"/>
    </source>
</evidence>
<keyword evidence="3" id="KW-0460">Magnesium</keyword>
<keyword evidence="2 5" id="KW-0540">Nuclease</keyword>
<evidence type="ECO:0000313" key="5">
    <source>
        <dbReference type="EMBL" id="AYV83562.1"/>
    </source>
</evidence>
<organism evidence="5">
    <name type="scientific">Hyperionvirus sp</name>
    <dbReference type="NCBI Taxonomy" id="2487770"/>
    <lineage>
        <taxon>Viruses</taxon>
        <taxon>Varidnaviria</taxon>
        <taxon>Bamfordvirae</taxon>
        <taxon>Nucleocytoviricota</taxon>
        <taxon>Megaviricetes</taxon>
        <taxon>Imitervirales</taxon>
        <taxon>Mimiviridae</taxon>
        <taxon>Klosneuvirinae</taxon>
    </lineage>
</organism>
<reference evidence="5" key="1">
    <citation type="submission" date="2018-10" db="EMBL/GenBank/DDBJ databases">
        <title>Hidden diversity of soil giant viruses.</title>
        <authorList>
            <person name="Schulz F."/>
            <person name="Alteio L."/>
            <person name="Goudeau D."/>
            <person name="Ryan E.M."/>
            <person name="Malmstrom R.R."/>
            <person name="Blanchard J."/>
            <person name="Woyke T."/>
        </authorList>
    </citation>
    <scope>NUCLEOTIDE SEQUENCE</scope>
    <source>
        <strain evidence="5">HYV1</strain>
    </source>
</reference>
<dbReference type="InterPro" id="IPR006086">
    <property type="entry name" value="XPG-I_dom"/>
</dbReference>
<name>A0A3G5A903_9VIRU</name>
<sequence length="454" mass="52040">MGGKNVCTLYKSCIKRKHCNEMKGSLYVVDLLYQLHRIARGIKNRDRNDAKKIHDYIDLSLVDPEKKKPLDELIDIEDKVAHLIAISSFVESTIEKCIFPICVLDGKAPELKRRKLEERKRNRIRAQEEKSKIADKTSPEYVKQSKKCVEIRDSHYRDTNELLSAMGLITVHSPGEADSQCAAIALGLPDIAGVITDDSDVLIFGGPRIVKNFNRKSSTIDEIKLSDILEFLKNKANQILAENGRPLITKFKRRDFVTYQILQGTDYNEPINLDNVILDNKAKESKILRFIKNSKASKYFAGAFRSTHGSKKDGPDPHKLFELLVLNDFSMSKLFDQLSLRGTDFESECQEAHTYYLNADVIDPETIDRTVTLPNLEKMIDILHKRNHFNIKFVNKLFNGLLHMYNLFYKIPFGSDWYNSFRSYQIRFQQNKLYGKKKLSAYTSQGSGAIDPGD</sequence>
<keyword evidence="1" id="KW-0479">Metal-binding</keyword>
<dbReference type="Gene3D" id="3.40.50.1010">
    <property type="entry name" value="5'-nuclease"/>
    <property type="match status" value="1"/>
</dbReference>
<feature type="domain" description="XPG-I" evidence="4">
    <location>
        <begin position="164"/>
        <end position="234"/>
    </location>
</feature>
<accession>A0A3G5A903</accession>
<dbReference type="PANTHER" id="PTHR11081">
    <property type="entry name" value="FLAP ENDONUCLEASE FAMILY MEMBER"/>
    <property type="match status" value="1"/>
</dbReference>
<dbReference type="SUPFAM" id="SSF88723">
    <property type="entry name" value="PIN domain-like"/>
    <property type="match status" value="1"/>
</dbReference>
<keyword evidence="2 5" id="KW-0378">Hydrolase</keyword>
<evidence type="ECO:0000259" key="4">
    <source>
        <dbReference type="SMART" id="SM00484"/>
    </source>
</evidence>
<dbReference type="InterPro" id="IPR036279">
    <property type="entry name" value="5-3_exonuclease_C_sf"/>
</dbReference>
<evidence type="ECO:0000256" key="3">
    <source>
        <dbReference type="ARBA" id="ARBA00022842"/>
    </source>
</evidence>
<dbReference type="SMART" id="SM00484">
    <property type="entry name" value="XPGI"/>
    <property type="match status" value="1"/>
</dbReference>
<keyword evidence="2 5" id="KW-0255">Endonuclease</keyword>
<dbReference type="InterPro" id="IPR006084">
    <property type="entry name" value="XPG/Rad2"/>
</dbReference>
<proteinExistence type="predicted"/>
<dbReference type="PANTHER" id="PTHR11081:SF9">
    <property type="entry name" value="FLAP ENDONUCLEASE 1"/>
    <property type="match status" value="1"/>
</dbReference>
<dbReference type="Pfam" id="PF00867">
    <property type="entry name" value="XPG_I"/>
    <property type="match status" value="1"/>
</dbReference>